<keyword evidence="2" id="KW-0479">Metal-binding</keyword>
<keyword evidence="4" id="KW-0378">Hydrolase</keyword>
<dbReference type="Proteomes" id="UP000823936">
    <property type="component" value="Unassembled WGS sequence"/>
</dbReference>
<dbReference type="CDD" id="cd00056">
    <property type="entry name" value="ENDO3c"/>
    <property type="match status" value="1"/>
</dbReference>
<dbReference type="InterPro" id="IPR003265">
    <property type="entry name" value="HhH-GPD_domain"/>
</dbReference>
<evidence type="ECO:0000256" key="1">
    <source>
        <dbReference type="ARBA" id="ARBA00022485"/>
    </source>
</evidence>
<dbReference type="GO" id="GO:0051539">
    <property type="term" value="F:4 iron, 4 sulfur cluster binding"/>
    <property type="evidence" value="ECO:0007669"/>
    <property type="project" value="UniProtKB-KW"/>
</dbReference>
<organism evidence="9 10">
    <name type="scientific">Candidatus Ornithospirochaeta avicola</name>
    <dbReference type="NCBI Taxonomy" id="2840896"/>
    <lineage>
        <taxon>Bacteria</taxon>
        <taxon>Pseudomonadati</taxon>
        <taxon>Spirochaetota</taxon>
        <taxon>Spirochaetia</taxon>
        <taxon>Spirochaetales</taxon>
        <taxon>Spirochaetaceae</taxon>
        <taxon>Spirochaetaceae incertae sedis</taxon>
        <taxon>Candidatus Ornithospirochaeta</taxon>
    </lineage>
</organism>
<keyword evidence="3" id="KW-0227">DNA damage</keyword>
<gene>
    <name evidence="9" type="ORF">IAB12_05205</name>
</gene>
<evidence type="ECO:0000256" key="7">
    <source>
        <dbReference type="ARBA" id="ARBA00023295"/>
    </source>
</evidence>
<comment type="caution">
    <text evidence="9">The sequence shown here is derived from an EMBL/GenBank/DDBJ whole genome shotgun (WGS) entry which is preliminary data.</text>
</comment>
<feature type="domain" description="HhH-GPD" evidence="8">
    <location>
        <begin position="6"/>
        <end position="150"/>
    </location>
</feature>
<evidence type="ECO:0000256" key="4">
    <source>
        <dbReference type="ARBA" id="ARBA00022801"/>
    </source>
</evidence>
<dbReference type="PANTHER" id="PTHR10359">
    <property type="entry name" value="A/G-SPECIFIC ADENINE GLYCOSYLASE/ENDONUCLEASE III"/>
    <property type="match status" value="1"/>
</dbReference>
<dbReference type="PIRSF" id="PIRSF001435">
    <property type="entry name" value="Nth"/>
    <property type="match status" value="1"/>
</dbReference>
<keyword evidence="5" id="KW-0408">Iron</keyword>
<dbReference type="InterPro" id="IPR011257">
    <property type="entry name" value="DNA_glycosylase"/>
</dbReference>
<reference evidence="9" key="2">
    <citation type="submission" date="2021-04" db="EMBL/GenBank/DDBJ databases">
        <authorList>
            <person name="Gilroy R."/>
        </authorList>
    </citation>
    <scope>NUCLEOTIDE SEQUENCE</scope>
    <source>
        <strain evidence="9">Gambia11-129</strain>
    </source>
</reference>
<evidence type="ECO:0000313" key="10">
    <source>
        <dbReference type="Proteomes" id="UP000823936"/>
    </source>
</evidence>
<dbReference type="SUPFAM" id="SSF48150">
    <property type="entry name" value="DNA-glycosylase"/>
    <property type="match status" value="1"/>
</dbReference>
<protein>
    <recommendedName>
        <fullName evidence="8">HhH-GPD domain-containing protein</fullName>
    </recommendedName>
</protein>
<dbReference type="Gene3D" id="1.10.1670.10">
    <property type="entry name" value="Helix-hairpin-Helix base-excision DNA repair enzymes (C-terminal)"/>
    <property type="match status" value="1"/>
</dbReference>
<keyword evidence="6" id="KW-0411">Iron-sulfur</keyword>
<dbReference type="PANTHER" id="PTHR10359:SF18">
    <property type="entry name" value="ENDONUCLEASE III"/>
    <property type="match status" value="1"/>
</dbReference>
<dbReference type="Gene3D" id="1.10.340.30">
    <property type="entry name" value="Hypothetical protein, domain 2"/>
    <property type="match status" value="1"/>
</dbReference>
<evidence type="ECO:0000259" key="8">
    <source>
        <dbReference type="SMART" id="SM00478"/>
    </source>
</evidence>
<dbReference type="EMBL" id="DXHU01000020">
    <property type="protein sequence ID" value="HIV99154.1"/>
    <property type="molecule type" value="Genomic_DNA"/>
</dbReference>
<dbReference type="InterPro" id="IPR023170">
    <property type="entry name" value="HhH_base_excis_C"/>
</dbReference>
<evidence type="ECO:0000256" key="6">
    <source>
        <dbReference type="ARBA" id="ARBA00023014"/>
    </source>
</evidence>
<evidence type="ECO:0000313" key="9">
    <source>
        <dbReference type="EMBL" id="HIV99154.1"/>
    </source>
</evidence>
<evidence type="ECO:0000256" key="5">
    <source>
        <dbReference type="ARBA" id="ARBA00023004"/>
    </source>
</evidence>
<name>A0A9D1PT87_9SPIO</name>
<keyword evidence="1" id="KW-0004">4Fe-4S</keyword>
<reference evidence="9" key="1">
    <citation type="journal article" date="2021" name="PeerJ">
        <title>Extensive microbial diversity within the chicken gut microbiome revealed by metagenomics and culture.</title>
        <authorList>
            <person name="Gilroy R."/>
            <person name="Ravi A."/>
            <person name="Getino M."/>
            <person name="Pursley I."/>
            <person name="Horton D.L."/>
            <person name="Alikhan N.F."/>
            <person name="Baker D."/>
            <person name="Gharbi K."/>
            <person name="Hall N."/>
            <person name="Watson M."/>
            <person name="Adriaenssens E.M."/>
            <person name="Foster-Nyarko E."/>
            <person name="Jarju S."/>
            <person name="Secka A."/>
            <person name="Antonio M."/>
            <person name="Oren A."/>
            <person name="Chaudhuri R.R."/>
            <person name="La Ragione R."/>
            <person name="Hildebrand F."/>
            <person name="Pallen M.J."/>
        </authorList>
    </citation>
    <scope>NUCLEOTIDE SEQUENCE</scope>
    <source>
        <strain evidence="9">Gambia11-129</strain>
    </source>
</reference>
<dbReference type="AlphaFoldDB" id="A0A9D1PT87"/>
<evidence type="ECO:0000256" key="3">
    <source>
        <dbReference type="ARBA" id="ARBA00022763"/>
    </source>
</evidence>
<dbReference type="GO" id="GO:0006285">
    <property type="term" value="P:base-excision repair, AP site formation"/>
    <property type="evidence" value="ECO:0007669"/>
    <property type="project" value="TreeGrafter"/>
</dbReference>
<accession>A0A9D1PT87</accession>
<evidence type="ECO:0000256" key="2">
    <source>
        <dbReference type="ARBA" id="ARBA00022723"/>
    </source>
</evidence>
<dbReference type="GO" id="GO:0019104">
    <property type="term" value="F:DNA N-glycosylase activity"/>
    <property type="evidence" value="ECO:0007669"/>
    <property type="project" value="TreeGrafter"/>
</dbReference>
<proteinExistence type="predicted"/>
<sequence length="176" mass="19481">MTAVILSQSSTDKMAMRITDSILEHYGDIAALADCSLDEIEEIIKSAGLKKNKARGIKKLAEMKRDNLELPRDTAELTKLPAISIKSANCYLSFLGESAVIVDTHFFRASRRLSLTSSGTRDGVYREIKEKYESSIWSHLSYAVNALAREFCFSRNPSCISCPLSSLCPSKASFSE</sequence>
<dbReference type="Pfam" id="PF00730">
    <property type="entry name" value="HhH-GPD"/>
    <property type="match status" value="1"/>
</dbReference>
<keyword evidence="7" id="KW-0326">Glycosidase</keyword>
<dbReference type="GO" id="GO:0046872">
    <property type="term" value="F:metal ion binding"/>
    <property type="evidence" value="ECO:0007669"/>
    <property type="project" value="UniProtKB-KW"/>
</dbReference>
<dbReference type="SMART" id="SM00478">
    <property type="entry name" value="ENDO3c"/>
    <property type="match status" value="1"/>
</dbReference>